<evidence type="ECO:0000313" key="2">
    <source>
        <dbReference type="EMBL" id="GFB13407.1"/>
    </source>
</evidence>
<organism evidence="2">
    <name type="scientific">Tanacetum cinerariifolium</name>
    <name type="common">Dalmatian daisy</name>
    <name type="synonym">Chrysanthemum cinerariifolium</name>
    <dbReference type="NCBI Taxonomy" id="118510"/>
    <lineage>
        <taxon>Eukaryota</taxon>
        <taxon>Viridiplantae</taxon>
        <taxon>Streptophyta</taxon>
        <taxon>Embryophyta</taxon>
        <taxon>Tracheophyta</taxon>
        <taxon>Spermatophyta</taxon>
        <taxon>Magnoliopsida</taxon>
        <taxon>eudicotyledons</taxon>
        <taxon>Gunneridae</taxon>
        <taxon>Pentapetalae</taxon>
        <taxon>asterids</taxon>
        <taxon>campanulids</taxon>
        <taxon>Asterales</taxon>
        <taxon>Asteraceae</taxon>
        <taxon>Asteroideae</taxon>
        <taxon>Anthemideae</taxon>
        <taxon>Anthemidinae</taxon>
        <taxon>Tanacetum</taxon>
    </lineage>
</organism>
<reference evidence="2" key="1">
    <citation type="journal article" date="2019" name="Sci. Rep.">
        <title>Draft genome of Tanacetum cinerariifolium, the natural source of mosquito coil.</title>
        <authorList>
            <person name="Yamashiro T."/>
            <person name="Shiraishi A."/>
            <person name="Satake H."/>
            <person name="Nakayama K."/>
        </authorList>
    </citation>
    <scope>NUCLEOTIDE SEQUENCE</scope>
</reference>
<dbReference type="EMBL" id="BKCJ010559386">
    <property type="protein sequence ID" value="GFB13407.1"/>
    <property type="molecule type" value="Genomic_DNA"/>
</dbReference>
<protein>
    <submittedName>
        <fullName evidence="2">Uncharacterized protein</fullName>
    </submittedName>
</protein>
<proteinExistence type="predicted"/>
<gene>
    <name evidence="2" type="ORF">Tci_685378</name>
</gene>
<feature type="region of interest" description="Disordered" evidence="1">
    <location>
        <begin position="1"/>
        <end position="109"/>
    </location>
</feature>
<evidence type="ECO:0000256" key="1">
    <source>
        <dbReference type="SAM" id="MobiDB-lite"/>
    </source>
</evidence>
<feature type="compositionally biased region" description="Acidic residues" evidence="1">
    <location>
        <begin position="24"/>
        <end position="35"/>
    </location>
</feature>
<name>A0A699L0B8_TANCI</name>
<accession>A0A699L0B8</accession>
<dbReference type="AlphaFoldDB" id="A0A699L0B8"/>
<feature type="non-terminal residue" evidence="2">
    <location>
        <position position="1"/>
    </location>
</feature>
<comment type="caution">
    <text evidence="2">The sequence shown here is derived from an EMBL/GenBank/DDBJ whole genome shotgun (WGS) entry which is preliminary data.</text>
</comment>
<feature type="compositionally biased region" description="Basic and acidic residues" evidence="1">
    <location>
        <begin position="60"/>
        <end position="69"/>
    </location>
</feature>
<sequence length="179" mass="19189">LRQSKRVKSKSPVVEDNTTPDAYSVDDESSGDDFVDGNGKGIEVGNRVAKKGSGSNVSHGSDDKGKRVMESNSGAVKKRKKSGIIGAAKEKGESTKASTSKPKKGKGKNSFVRFKVNGIPSKLGFYVANNFNADTMEIRLKDTSIIITQQLIGEMFGIKNEGVDITAEVNADDDEMVKD</sequence>